<feature type="chain" id="PRO_5045650898" evidence="6">
    <location>
        <begin position="22"/>
        <end position="311"/>
    </location>
</feature>
<dbReference type="PANTHER" id="PTHR30329">
    <property type="entry name" value="STATOR ELEMENT OF FLAGELLAR MOTOR COMPLEX"/>
    <property type="match status" value="1"/>
</dbReference>
<feature type="region of interest" description="Disordered" evidence="5">
    <location>
        <begin position="163"/>
        <end position="188"/>
    </location>
</feature>
<dbReference type="Proteomes" id="UP001560019">
    <property type="component" value="Unassembled WGS sequence"/>
</dbReference>
<keyword evidence="9" id="KW-1185">Reference proteome</keyword>
<dbReference type="PROSITE" id="PS51123">
    <property type="entry name" value="OMPA_2"/>
    <property type="match status" value="1"/>
</dbReference>
<dbReference type="Gene3D" id="3.30.1330.60">
    <property type="entry name" value="OmpA-like domain"/>
    <property type="match status" value="1"/>
</dbReference>
<dbReference type="RefSeq" id="WP_125403116.1">
    <property type="nucleotide sequence ID" value="NZ_JBEHHI010000001.1"/>
</dbReference>
<sequence length="311" mass="32730">MRRAALIAAAVVFPTAPWALAVTPPGAEAPVAERQIVAGSYAVPVGPFADGEVPMLRAEGKVTTRVWHVPGEGMTTLQILAPLRAALIEAGYAVIYDCAAAECGGFDFRYSVELLPEPVMHVDLGDFRFLSARNTASGEPDYVSLMVSRSSTRGFVQMTRIGAAEPAPADSRGSTKRPLPTLPAESGALSDQLDQAGRTVLKDVRFATGSSQLDGEDFASLEALAAYLRDHPDRSVVLVGHTDAEGGLASNVALSRERARAVMDHLIGRLGVPAGQLAAEGVGFLAPLASNLTETGRTLNRRVEAIVSSTR</sequence>
<dbReference type="InterPro" id="IPR006664">
    <property type="entry name" value="OMP_bac"/>
</dbReference>
<evidence type="ECO:0000256" key="2">
    <source>
        <dbReference type="ARBA" id="ARBA00023136"/>
    </source>
</evidence>
<evidence type="ECO:0000256" key="4">
    <source>
        <dbReference type="PROSITE-ProRule" id="PRU00473"/>
    </source>
</evidence>
<accession>A0ABV3XRT8</accession>
<protein>
    <submittedName>
        <fullName evidence="8">Outer membrane protein OmpA-like peptidoglycan-associated protein</fullName>
    </submittedName>
</protein>
<name>A0ABV3XRT8_9RHOB</name>
<dbReference type="PANTHER" id="PTHR30329:SF21">
    <property type="entry name" value="LIPOPROTEIN YIAD-RELATED"/>
    <property type="match status" value="1"/>
</dbReference>
<dbReference type="CDD" id="cd07185">
    <property type="entry name" value="OmpA_C-like"/>
    <property type="match status" value="1"/>
</dbReference>
<organism evidence="8 9">
    <name type="scientific">Rhodovulum iodosum</name>
    <dbReference type="NCBI Taxonomy" id="68291"/>
    <lineage>
        <taxon>Bacteria</taxon>
        <taxon>Pseudomonadati</taxon>
        <taxon>Pseudomonadota</taxon>
        <taxon>Alphaproteobacteria</taxon>
        <taxon>Rhodobacterales</taxon>
        <taxon>Paracoccaceae</taxon>
        <taxon>Rhodovulum</taxon>
    </lineage>
</organism>
<keyword evidence="2 4" id="KW-0472">Membrane</keyword>
<evidence type="ECO:0000313" key="8">
    <source>
        <dbReference type="EMBL" id="MEX5727510.1"/>
    </source>
</evidence>
<reference evidence="8 9" key="1">
    <citation type="submission" date="2024-06" db="EMBL/GenBank/DDBJ databases">
        <title>Genome of Rhodovulum iodosum, a marine photoferrotroph.</title>
        <authorList>
            <person name="Bianchini G."/>
            <person name="Nikeleit V."/>
            <person name="Kappler A."/>
            <person name="Bryce C."/>
            <person name="Sanchez-Baracaldo P."/>
        </authorList>
    </citation>
    <scope>NUCLEOTIDE SEQUENCE [LARGE SCALE GENOMIC DNA]</scope>
    <source>
        <strain evidence="8 9">UT/N1</strain>
    </source>
</reference>
<dbReference type="PRINTS" id="PR01021">
    <property type="entry name" value="OMPADOMAIN"/>
</dbReference>
<dbReference type="SUPFAM" id="SSF103088">
    <property type="entry name" value="OmpA-like"/>
    <property type="match status" value="1"/>
</dbReference>
<evidence type="ECO:0000256" key="6">
    <source>
        <dbReference type="SAM" id="SignalP"/>
    </source>
</evidence>
<dbReference type="Pfam" id="PF00691">
    <property type="entry name" value="OmpA"/>
    <property type="match status" value="1"/>
</dbReference>
<keyword evidence="3" id="KW-0998">Cell outer membrane</keyword>
<gene>
    <name evidence="8" type="ORF">Ga0609869_000863</name>
</gene>
<evidence type="ECO:0000256" key="3">
    <source>
        <dbReference type="ARBA" id="ARBA00023237"/>
    </source>
</evidence>
<dbReference type="InterPro" id="IPR036737">
    <property type="entry name" value="OmpA-like_sf"/>
</dbReference>
<dbReference type="EMBL" id="JBEHHI010000001">
    <property type="protein sequence ID" value="MEX5727510.1"/>
    <property type="molecule type" value="Genomic_DNA"/>
</dbReference>
<proteinExistence type="predicted"/>
<comment type="caution">
    <text evidence="8">The sequence shown here is derived from an EMBL/GenBank/DDBJ whole genome shotgun (WGS) entry which is preliminary data.</text>
</comment>
<evidence type="ECO:0000259" key="7">
    <source>
        <dbReference type="PROSITE" id="PS51123"/>
    </source>
</evidence>
<feature type="signal peptide" evidence="6">
    <location>
        <begin position="1"/>
        <end position="21"/>
    </location>
</feature>
<evidence type="ECO:0000256" key="1">
    <source>
        <dbReference type="ARBA" id="ARBA00004442"/>
    </source>
</evidence>
<dbReference type="InterPro" id="IPR050330">
    <property type="entry name" value="Bact_OuterMem_StrucFunc"/>
</dbReference>
<keyword evidence="6" id="KW-0732">Signal</keyword>
<evidence type="ECO:0000256" key="5">
    <source>
        <dbReference type="SAM" id="MobiDB-lite"/>
    </source>
</evidence>
<evidence type="ECO:0000313" key="9">
    <source>
        <dbReference type="Proteomes" id="UP001560019"/>
    </source>
</evidence>
<dbReference type="InterPro" id="IPR006665">
    <property type="entry name" value="OmpA-like"/>
</dbReference>
<comment type="subcellular location">
    <subcellularLocation>
        <location evidence="1">Cell outer membrane</location>
    </subcellularLocation>
</comment>
<feature type="domain" description="OmpA-like" evidence="7">
    <location>
        <begin position="193"/>
        <end position="311"/>
    </location>
</feature>